<dbReference type="InterPro" id="IPR017946">
    <property type="entry name" value="PLC-like_Pdiesterase_TIM-brl"/>
</dbReference>
<reference evidence="3" key="1">
    <citation type="journal article" date="2015" name="Nature">
        <title>Complex archaea that bridge the gap between prokaryotes and eukaryotes.</title>
        <authorList>
            <person name="Spang A."/>
            <person name="Saw J.H."/>
            <person name="Jorgensen S.L."/>
            <person name="Zaremba-Niedzwiedzka K."/>
            <person name="Martijn J."/>
            <person name="Lind A.E."/>
            <person name="van Eijk R."/>
            <person name="Schleper C."/>
            <person name="Guy L."/>
            <person name="Ettema T.J."/>
        </authorList>
    </citation>
    <scope>NUCLEOTIDE SEQUENCE</scope>
</reference>
<dbReference type="CDD" id="cd08561">
    <property type="entry name" value="GDPD_cytoplasmic_ScUgpQ2_like"/>
    <property type="match status" value="1"/>
</dbReference>
<dbReference type="EMBL" id="LAZR01020921">
    <property type="protein sequence ID" value="KKL87132.1"/>
    <property type="molecule type" value="Genomic_DNA"/>
</dbReference>
<dbReference type="GO" id="GO:0006629">
    <property type="term" value="P:lipid metabolic process"/>
    <property type="evidence" value="ECO:0007669"/>
    <property type="project" value="InterPro"/>
</dbReference>
<dbReference type="Pfam" id="PF03009">
    <property type="entry name" value="GDPD"/>
    <property type="match status" value="1"/>
</dbReference>
<evidence type="ECO:0000313" key="3">
    <source>
        <dbReference type="EMBL" id="KKL87132.1"/>
    </source>
</evidence>
<keyword evidence="1" id="KW-0472">Membrane</keyword>
<dbReference type="GO" id="GO:0008081">
    <property type="term" value="F:phosphoric diester hydrolase activity"/>
    <property type="evidence" value="ECO:0007669"/>
    <property type="project" value="InterPro"/>
</dbReference>
<feature type="transmembrane region" description="Helical" evidence="1">
    <location>
        <begin position="12"/>
        <end position="31"/>
    </location>
</feature>
<dbReference type="InterPro" id="IPR030395">
    <property type="entry name" value="GP_PDE_dom"/>
</dbReference>
<gene>
    <name evidence="3" type="ORF">LCGC14_1937770</name>
</gene>
<dbReference type="PROSITE" id="PS51704">
    <property type="entry name" value="GP_PDE"/>
    <property type="match status" value="1"/>
</dbReference>
<protein>
    <recommendedName>
        <fullName evidence="2">GP-PDE domain-containing protein</fullName>
    </recommendedName>
</protein>
<organism evidence="3">
    <name type="scientific">marine sediment metagenome</name>
    <dbReference type="NCBI Taxonomy" id="412755"/>
    <lineage>
        <taxon>unclassified sequences</taxon>
        <taxon>metagenomes</taxon>
        <taxon>ecological metagenomes</taxon>
    </lineage>
</organism>
<keyword evidence="1" id="KW-1133">Transmembrane helix</keyword>
<evidence type="ECO:0000256" key="1">
    <source>
        <dbReference type="SAM" id="Phobius"/>
    </source>
</evidence>
<evidence type="ECO:0000259" key="2">
    <source>
        <dbReference type="PROSITE" id="PS51704"/>
    </source>
</evidence>
<feature type="domain" description="GP-PDE" evidence="2">
    <location>
        <begin position="45"/>
        <end position="295"/>
    </location>
</feature>
<dbReference type="PANTHER" id="PTHR46211">
    <property type="entry name" value="GLYCEROPHOSPHORYL DIESTER PHOSPHODIESTERASE"/>
    <property type="match status" value="1"/>
</dbReference>
<comment type="caution">
    <text evidence="3">The sequence shown here is derived from an EMBL/GenBank/DDBJ whole genome shotgun (WGS) entry which is preliminary data.</text>
</comment>
<dbReference type="Gene3D" id="3.20.20.190">
    <property type="entry name" value="Phosphatidylinositol (PI) phosphodiesterase"/>
    <property type="match status" value="1"/>
</dbReference>
<sequence>MKIAIAKRSLKYILGSFILLLILFWVLSFVAKPAPDHPYFYSDEFMVIAHRGGLSLGPEHTLYTYQRAVQLGVDVLEIDVRITKDGQLVVIHDRTVNRTTNGTGSIENYNLADMHTLDAAYRWSPDGGNTFPLRGKGIKIPSLSEVFQEFPQMRINIEIKEPQAAMIPTLCRIIQDHNMLQKVMIASFDAGSLKKFRSICPGAATSAGTSEEIFFYLLQKMRLESIYSPNALALQVPEKYGALQVVNRRFVEAAHKRNLRVQVWTINDIDSMKRLLKLGVDGVMTDYPQRLLGALKKK</sequence>
<name>A0A0F9IIK3_9ZZZZ</name>
<dbReference type="AlphaFoldDB" id="A0A0F9IIK3"/>
<keyword evidence="1" id="KW-0812">Transmembrane</keyword>
<dbReference type="SUPFAM" id="SSF51695">
    <property type="entry name" value="PLC-like phosphodiesterases"/>
    <property type="match status" value="1"/>
</dbReference>
<dbReference type="PANTHER" id="PTHR46211:SF14">
    <property type="entry name" value="GLYCEROPHOSPHODIESTER PHOSPHODIESTERASE"/>
    <property type="match status" value="1"/>
</dbReference>
<proteinExistence type="predicted"/>
<dbReference type="PROSITE" id="PS50007">
    <property type="entry name" value="PIPLC_X_DOMAIN"/>
    <property type="match status" value="1"/>
</dbReference>
<accession>A0A0F9IIK3</accession>